<proteinExistence type="predicted"/>
<organism evidence="1 2">
    <name type="scientific">Zingiber officinale</name>
    <name type="common">Ginger</name>
    <name type="synonym">Amomum zingiber</name>
    <dbReference type="NCBI Taxonomy" id="94328"/>
    <lineage>
        <taxon>Eukaryota</taxon>
        <taxon>Viridiplantae</taxon>
        <taxon>Streptophyta</taxon>
        <taxon>Embryophyta</taxon>
        <taxon>Tracheophyta</taxon>
        <taxon>Spermatophyta</taxon>
        <taxon>Magnoliopsida</taxon>
        <taxon>Liliopsida</taxon>
        <taxon>Zingiberales</taxon>
        <taxon>Zingiberaceae</taxon>
        <taxon>Zingiber</taxon>
    </lineage>
</organism>
<dbReference type="AlphaFoldDB" id="A0A8J5KWQ4"/>
<dbReference type="PANTHER" id="PTHR11439">
    <property type="entry name" value="GAG-POL-RELATED RETROTRANSPOSON"/>
    <property type="match status" value="1"/>
</dbReference>
<sequence length="155" mass="17575">MEKSNSVKNPIIPGVKLTNDEEGSKVNATMYKQLVGSLMYLTVTRPDLMYVVSLISRFMASPTELHLQTAKRCITVLCDNSSTIKLSKNPVMHGRSKHIDVRFNFLRDLTRDGIVELKHCITQDQVADIMTKPLKLDVFLKLRELMGVRVVSQLK</sequence>
<name>A0A8J5KWQ4_ZINOF</name>
<dbReference type="CDD" id="cd09272">
    <property type="entry name" value="RNase_HI_RT_Ty1"/>
    <property type="match status" value="1"/>
</dbReference>
<accession>A0A8J5KWQ4</accession>
<dbReference type="Proteomes" id="UP000734854">
    <property type="component" value="Unassembled WGS sequence"/>
</dbReference>
<evidence type="ECO:0000313" key="2">
    <source>
        <dbReference type="Proteomes" id="UP000734854"/>
    </source>
</evidence>
<dbReference type="EMBL" id="JACMSC010000013">
    <property type="protein sequence ID" value="KAG6492454.1"/>
    <property type="molecule type" value="Genomic_DNA"/>
</dbReference>
<gene>
    <name evidence="1" type="ORF">ZIOFF_047417</name>
</gene>
<evidence type="ECO:0000313" key="1">
    <source>
        <dbReference type="EMBL" id="KAG6492454.1"/>
    </source>
</evidence>
<protein>
    <recommendedName>
        <fullName evidence="3">Retrovirus-related Pol polyprotein from transposon RE1</fullName>
    </recommendedName>
</protein>
<reference evidence="1 2" key="1">
    <citation type="submission" date="2020-08" db="EMBL/GenBank/DDBJ databases">
        <title>Plant Genome Project.</title>
        <authorList>
            <person name="Zhang R.-G."/>
        </authorList>
    </citation>
    <scope>NUCLEOTIDE SEQUENCE [LARGE SCALE GENOMIC DNA]</scope>
    <source>
        <tissue evidence="1">Rhizome</tissue>
    </source>
</reference>
<dbReference type="PANTHER" id="PTHR11439:SF517">
    <property type="entry name" value="CYSTEINE-RICH RLK (RECEPTOR-LIKE PROTEIN KINASE) 8"/>
    <property type="match status" value="1"/>
</dbReference>
<comment type="caution">
    <text evidence="1">The sequence shown here is derived from an EMBL/GenBank/DDBJ whole genome shotgun (WGS) entry which is preliminary data.</text>
</comment>
<evidence type="ECO:0008006" key="3">
    <source>
        <dbReference type="Google" id="ProtNLM"/>
    </source>
</evidence>
<keyword evidence="2" id="KW-1185">Reference proteome</keyword>